<dbReference type="GO" id="GO:0140359">
    <property type="term" value="F:ABC-type transporter activity"/>
    <property type="evidence" value="ECO:0007669"/>
    <property type="project" value="InterPro"/>
</dbReference>
<proteinExistence type="predicted"/>
<dbReference type="EMBL" id="NRRY01000041">
    <property type="protein sequence ID" value="MBK1620507.1"/>
    <property type="molecule type" value="Genomic_DNA"/>
</dbReference>
<evidence type="ECO:0000256" key="4">
    <source>
        <dbReference type="ARBA" id="ARBA00023136"/>
    </source>
</evidence>
<evidence type="ECO:0000313" key="7">
    <source>
        <dbReference type="EMBL" id="MBK1620507.1"/>
    </source>
</evidence>
<feature type="transmembrane region" description="Helical" evidence="5">
    <location>
        <begin position="69"/>
        <end position="89"/>
    </location>
</feature>
<dbReference type="GO" id="GO:0016020">
    <property type="term" value="C:membrane"/>
    <property type="evidence" value="ECO:0007669"/>
    <property type="project" value="UniProtKB-SubCell"/>
</dbReference>
<comment type="subcellular location">
    <subcellularLocation>
        <location evidence="1">Membrane</location>
        <topology evidence="1">Multi-pass membrane protein</topology>
    </subcellularLocation>
</comment>
<dbReference type="InterPro" id="IPR013525">
    <property type="entry name" value="ABC2_TM"/>
</dbReference>
<protein>
    <recommendedName>
        <fullName evidence="6">ABC-2 type transporter transmembrane domain-containing protein</fullName>
    </recommendedName>
</protein>
<evidence type="ECO:0000256" key="1">
    <source>
        <dbReference type="ARBA" id="ARBA00004141"/>
    </source>
</evidence>
<feature type="transmembrane region" description="Helical" evidence="5">
    <location>
        <begin position="145"/>
        <end position="170"/>
    </location>
</feature>
<sequence>MHRHGVGSVILVIARRELAAVFQTPLAWMLLAATQLLLAWVFLEVIDQYQGIAAPELEIGFNAALAERLYGATLMLLLLIAPLLAARSLGQDRQLGTDQLLGSAPVRISAILLGKLIALLAPLWLLALLPLLLVAWLVGASPVDLGLFLAATLGLCLSALLFASVGLLTASLVRQPTLAAILAYVLLIMLSLIHDADQLAALQLSLLDWLSWSQHLVWLFNGVARLSDLSYFVLMSALFLALAQRQLANRQLG</sequence>
<reference evidence="7 8" key="1">
    <citation type="journal article" date="2020" name="Microorganisms">
        <title>Osmotic Adaptation and Compatible Solute Biosynthesis of Phototrophic Bacteria as Revealed from Genome Analyses.</title>
        <authorList>
            <person name="Imhoff J.F."/>
            <person name="Rahn T."/>
            <person name="Kunzel S."/>
            <person name="Keller A."/>
            <person name="Neulinger S.C."/>
        </authorList>
    </citation>
    <scope>NUCLEOTIDE SEQUENCE [LARGE SCALE GENOMIC DNA]</scope>
    <source>
        <strain evidence="7 8">DSM 25653</strain>
    </source>
</reference>
<dbReference type="Proteomes" id="UP001138768">
    <property type="component" value="Unassembled WGS sequence"/>
</dbReference>
<evidence type="ECO:0000256" key="2">
    <source>
        <dbReference type="ARBA" id="ARBA00022692"/>
    </source>
</evidence>
<evidence type="ECO:0000256" key="3">
    <source>
        <dbReference type="ARBA" id="ARBA00022989"/>
    </source>
</evidence>
<dbReference type="AlphaFoldDB" id="A0A9X1B6B4"/>
<evidence type="ECO:0000313" key="8">
    <source>
        <dbReference type="Proteomes" id="UP001138768"/>
    </source>
</evidence>
<accession>A0A9X1B6B4</accession>
<feature type="transmembrane region" description="Helical" evidence="5">
    <location>
        <begin position="177"/>
        <end position="196"/>
    </location>
</feature>
<gene>
    <name evidence="7" type="ORF">CKO42_19140</name>
</gene>
<keyword evidence="2 5" id="KW-0812">Transmembrane</keyword>
<keyword evidence="8" id="KW-1185">Reference proteome</keyword>
<keyword evidence="3 5" id="KW-1133">Transmembrane helix</keyword>
<comment type="caution">
    <text evidence="7">The sequence shown here is derived from an EMBL/GenBank/DDBJ whole genome shotgun (WGS) entry which is preliminary data.</text>
</comment>
<feature type="transmembrane region" description="Helical" evidence="5">
    <location>
        <begin position="110"/>
        <end position="139"/>
    </location>
</feature>
<name>A0A9X1B6B4_9GAMM</name>
<feature type="transmembrane region" description="Helical" evidence="5">
    <location>
        <begin position="216"/>
        <end position="243"/>
    </location>
</feature>
<dbReference type="Pfam" id="PF01061">
    <property type="entry name" value="ABC2_membrane"/>
    <property type="match status" value="1"/>
</dbReference>
<evidence type="ECO:0000256" key="5">
    <source>
        <dbReference type="SAM" id="Phobius"/>
    </source>
</evidence>
<evidence type="ECO:0000259" key="6">
    <source>
        <dbReference type="Pfam" id="PF01061"/>
    </source>
</evidence>
<keyword evidence="4 5" id="KW-0472">Membrane</keyword>
<organism evidence="7 8">
    <name type="scientific">Lamprobacter modestohalophilus</name>
    <dbReference type="NCBI Taxonomy" id="1064514"/>
    <lineage>
        <taxon>Bacteria</taxon>
        <taxon>Pseudomonadati</taxon>
        <taxon>Pseudomonadota</taxon>
        <taxon>Gammaproteobacteria</taxon>
        <taxon>Chromatiales</taxon>
        <taxon>Chromatiaceae</taxon>
        <taxon>Lamprobacter</taxon>
    </lineage>
</organism>
<feature type="transmembrane region" description="Helical" evidence="5">
    <location>
        <begin position="20"/>
        <end position="43"/>
    </location>
</feature>
<feature type="domain" description="ABC-2 type transporter transmembrane" evidence="6">
    <location>
        <begin position="10"/>
        <end position="222"/>
    </location>
</feature>